<dbReference type="GeneID" id="36408956"/>
<organism evidence="1 2">
    <name type="scientific">Plasmopara halstedii</name>
    <name type="common">Downy mildew of sunflower</name>
    <dbReference type="NCBI Taxonomy" id="4781"/>
    <lineage>
        <taxon>Eukaryota</taxon>
        <taxon>Sar</taxon>
        <taxon>Stramenopiles</taxon>
        <taxon>Oomycota</taxon>
        <taxon>Peronosporomycetes</taxon>
        <taxon>Peronosporales</taxon>
        <taxon>Peronosporaceae</taxon>
        <taxon>Plasmopara</taxon>
    </lineage>
</organism>
<dbReference type="RefSeq" id="XP_024571514.1">
    <property type="nucleotide sequence ID" value="XM_024729025.1"/>
</dbReference>
<evidence type="ECO:0000313" key="1">
    <source>
        <dbReference type="EMBL" id="CEG35145.1"/>
    </source>
</evidence>
<name>A0A0P1A4P0_PLAHL</name>
<dbReference type="AlphaFoldDB" id="A0A0P1A4P0"/>
<keyword evidence="2" id="KW-1185">Reference proteome</keyword>
<dbReference type="OrthoDB" id="147099at2759"/>
<evidence type="ECO:0000313" key="2">
    <source>
        <dbReference type="Proteomes" id="UP000054928"/>
    </source>
</evidence>
<proteinExistence type="predicted"/>
<sequence>MSRERDSNVSESELLLLRSSDLGAPYSEGRVRERRGLAAVRFCHGKSRPASEKDQGGLQRQEHVCIQDVCAACSAINPVRVSDEDSLDDFLNDVLAKLRKVEPATIEQCSTHRGVVQILMEFLNVRSGKYFCALTPEMEEKLSPTSSNNRSAQDGVDLEHPVLRCSLNRTLSERFAARDSVC</sequence>
<dbReference type="Proteomes" id="UP000054928">
    <property type="component" value="Unassembled WGS sequence"/>
</dbReference>
<protein>
    <submittedName>
        <fullName evidence="1">Uncharacterized protein</fullName>
    </submittedName>
</protein>
<dbReference type="EMBL" id="CCYD01000007">
    <property type="protein sequence ID" value="CEG35145.1"/>
    <property type="molecule type" value="Genomic_DNA"/>
</dbReference>
<reference evidence="2" key="1">
    <citation type="submission" date="2014-09" db="EMBL/GenBank/DDBJ databases">
        <authorList>
            <person name="Sharma Rahul"/>
            <person name="Thines Marco"/>
        </authorList>
    </citation>
    <scope>NUCLEOTIDE SEQUENCE [LARGE SCALE GENOMIC DNA]</scope>
</reference>
<accession>A0A0P1A4P0</accession>
<dbReference type="OMA" id="CEVCAAC"/>